<accession>A0A8X6GC67</accession>
<comment type="caution">
    <text evidence="1">The sequence shown here is derived from an EMBL/GenBank/DDBJ whole genome shotgun (WGS) entry which is preliminary data.</text>
</comment>
<evidence type="ECO:0000313" key="2">
    <source>
        <dbReference type="Proteomes" id="UP000887116"/>
    </source>
</evidence>
<keyword evidence="2" id="KW-1185">Reference proteome</keyword>
<dbReference type="EMBL" id="BMAO01019941">
    <property type="protein sequence ID" value="GFQ63939.1"/>
    <property type="molecule type" value="Genomic_DNA"/>
</dbReference>
<dbReference type="Proteomes" id="UP000887116">
    <property type="component" value="Unassembled WGS sequence"/>
</dbReference>
<evidence type="ECO:0000313" key="1">
    <source>
        <dbReference type="EMBL" id="GFQ63939.1"/>
    </source>
</evidence>
<name>A0A8X6GC67_TRICU</name>
<organism evidence="1 2">
    <name type="scientific">Trichonephila clavata</name>
    <name type="common">Joro spider</name>
    <name type="synonym">Nephila clavata</name>
    <dbReference type="NCBI Taxonomy" id="2740835"/>
    <lineage>
        <taxon>Eukaryota</taxon>
        <taxon>Metazoa</taxon>
        <taxon>Ecdysozoa</taxon>
        <taxon>Arthropoda</taxon>
        <taxon>Chelicerata</taxon>
        <taxon>Arachnida</taxon>
        <taxon>Araneae</taxon>
        <taxon>Araneomorphae</taxon>
        <taxon>Entelegynae</taxon>
        <taxon>Araneoidea</taxon>
        <taxon>Nephilidae</taxon>
        <taxon>Trichonephila</taxon>
    </lineage>
</organism>
<gene>
    <name evidence="1" type="ORF">TNCT_136271</name>
</gene>
<reference evidence="1" key="1">
    <citation type="submission" date="2020-07" db="EMBL/GenBank/DDBJ databases">
        <title>Multicomponent nature underlies the extraordinary mechanical properties of spider dragline silk.</title>
        <authorList>
            <person name="Kono N."/>
            <person name="Nakamura H."/>
            <person name="Mori M."/>
            <person name="Yoshida Y."/>
            <person name="Ohtoshi R."/>
            <person name="Malay A.D."/>
            <person name="Moran D.A.P."/>
            <person name="Tomita M."/>
            <person name="Numata K."/>
            <person name="Arakawa K."/>
        </authorList>
    </citation>
    <scope>NUCLEOTIDE SEQUENCE</scope>
</reference>
<dbReference type="AlphaFoldDB" id="A0A8X6GC67"/>
<sequence>MVTTDFCTDSSTSLNHISIGVSNKKGGREATAISSFNSFISIGSDLGRRHLTLVSSLLVQDIHGSHHIQEDTKAQLSHSFFEQGLCTNSQIRGSDVKL</sequence>
<proteinExistence type="predicted"/>
<protein>
    <submittedName>
        <fullName evidence="1">Uncharacterized protein</fullName>
    </submittedName>
</protein>